<gene>
    <name evidence="1" type="ORF">GCM10009799_45930</name>
</gene>
<evidence type="ECO:0000313" key="1">
    <source>
        <dbReference type="EMBL" id="GAA2012386.1"/>
    </source>
</evidence>
<protein>
    <recommendedName>
        <fullName evidence="3">Alpha/beta hydrolase</fullName>
    </recommendedName>
</protein>
<sequence>MAQEQTWHIGTNGPWLTVSGETRHPRGAVLILHGGDVNSTAATTPWEAAVLRMIPFAWALRRAWSDSGLVVMRLRLRLRGWNGTGTDALADTRRALEEVERRFGPIPVVTTGHSMGGRAVLRAADAPHVRGVLGLAPWICDNDPVEPLRDRHLLIAHADFDATTSPDESRAYVHRAREVAASADFVPVHLDSHPMVRISRWNELAVAFTGHVLGWAGTCTAAR</sequence>
<dbReference type="EMBL" id="BAAAPC010000024">
    <property type="protein sequence ID" value="GAA2012386.1"/>
    <property type="molecule type" value="Genomic_DNA"/>
</dbReference>
<accession>A0ABP5F215</accession>
<evidence type="ECO:0000313" key="2">
    <source>
        <dbReference type="Proteomes" id="UP001501585"/>
    </source>
</evidence>
<proteinExistence type="predicted"/>
<reference evidence="2" key="1">
    <citation type="journal article" date="2019" name="Int. J. Syst. Evol. Microbiol.">
        <title>The Global Catalogue of Microorganisms (GCM) 10K type strain sequencing project: providing services to taxonomists for standard genome sequencing and annotation.</title>
        <authorList>
            <consortium name="The Broad Institute Genomics Platform"/>
            <consortium name="The Broad Institute Genome Sequencing Center for Infectious Disease"/>
            <person name="Wu L."/>
            <person name="Ma J."/>
        </authorList>
    </citation>
    <scope>NUCLEOTIDE SEQUENCE [LARGE SCALE GENOMIC DNA]</scope>
    <source>
        <strain evidence="2">JCM 15313</strain>
    </source>
</reference>
<evidence type="ECO:0008006" key="3">
    <source>
        <dbReference type="Google" id="ProtNLM"/>
    </source>
</evidence>
<dbReference type="SUPFAM" id="SSF53474">
    <property type="entry name" value="alpha/beta-Hydrolases"/>
    <property type="match status" value="1"/>
</dbReference>
<dbReference type="Gene3D" id="3.40.50.1820">
    <property type="entry name" value="alpha/beta hydrolase"/>
    <property type="match status" value="1"/>
</dbReference>
<dbReference type="InterPro" id="IPR029058">
    <property type="entry name" value="AB_hydrolase_fold"/>
</dbReference>
<keyword evidence="2" id="KW-1185">Reference proteome</keyword>
<name>A0ABP5F215_9ACTN</name>
<comment type="caution">
    <text evidence="1">The sequence shown here is derived from an EMBL/GenBank/DDBJ whole genome shotgun (WGS) entry which is preliminary data.</text>
</comment>
<organism evidence="1 2">
    <name type="scientific">Nocardiopsis rhodophaea</name>
    <dbReference type="NCBI Taxonomy" id="280238"/>
    <lineage>
        <taxon>Bacteria</taxon>
        <taxon>Bacillati</taxon>
        <taxon>Actinomycetota</taxon>
        <taxon>Actinomycetes</taxon>
        <taxon>Streptosporangiales</taxon>
        <taxon>Nocardiopsidaceae</taxon>
        <taxon>Nocardiopsis</taxon>
    </lineage>
</organism>
<dbReference type="Proteomes" id="UP001501585">
    <property type="component" value="Unassembled WGS sequence"/>
</dbReference>